<reference evidence="1" key="2">
    <citation type="submission" date="2021-04" db="EMBL/GenBank/DDBJ databases">
        <authorList>
            <person name="Podell S."/>
        </authorList>
    </citation>
    <scope>NUCLEOTIDE SEQUENCE</scope>
    <source>
        <strain evidence="1">Hildebrandi</strain>
    </source>
</reference>
<evidence type="ECO:0000313" key="1">
    <source>
        <dbReference type="EMBL" id="KAG7347241.1"/>
    </source>
</evidence>
<protein>
    <submittedName>
        <fullName evidence="1">Uncharacterized protein</fullName>
    </submittedName>
</protein>
<proteinExistence type="predicted"/>
<keyword evidence="2" id="KW-1185">Reference proteome</keyword>
<gene>
    <name evidence="1" type="ORF">IV203_015946</name>
</gene>
<reference evidence="1" key="1">
    <citation type="journal article" date="2021" name="Sci. Rep.">
        <title>Diploid genomic architecture of Nitzschia inconspicua, an elite biomass production diatom.</title>
        <authorList>
            <person name="Oliver A."/>
            <person name="Podell S."/>
            <person name="Pinowska A."/>
            <person name="Traller J.C."/>
            <person name="Smith S.R."/>
            <person name="McClure R."/>
            <person name="Beliaev A."/>
            <person name="Bohutskyi P."/>
            <person name="Hill E.A."/>
            <person name="Rabines A."/>
            <person name="Zheng H."/>
            <person name="Allen L.Z."/>
            <person name="Kuo A."/>
            <person name="Grigoriev I.V."/>
            <person name="Allen A.E."/>
            <person name="Hazlebeck D."/>
            <person name="Allen E.E."/>
        </authorList>
    </citation>
    <scope>NUCLEOTIDE SEQUENCE</scope>
    <source>
        <strain evidence="1">Hildebrandi</strain>
    </source>
</reference>
<comment type="caution">
    <text evidence="1">The sequence shown here is derived from an EMBL/GenBank/DDBJ whole genome shotgun (WGS) entry which is preliminary data.</text>
</comment>
<name>A0A9K3KPU9_9STRA</name>
<dbReference type="Proteomes" id="UP000693970">
    <property type="component" value="Unassembled WGS sequence"/>
</dbReference>
<accession>A0A9K3KPU9</accession>
<sequence>MLTADRVMGDPRARYVPCASLDECPGVGAVQQPGDLAAVQGIANIANDPTGAVTTTGTICLELLNLFNAFPAAFYIIDFLEHLELFVPNVDLVIVLH</sequence>
<dbReference type="EMBL" id="JAGRRH010000020">
    <property type="protein sequence ID" value="KAG7347241.1"/>
    <property type="molecule type" value="Genomic_DNA"/>
</dbReference>
<dbReference type="AlphaFoldDB" id="A0A9K3KPU9"/>
<organism evidence="1 2">
    <name type="scientific">Nitzschia inconspicua</name>
    <dbReference type="NCBI Taxonomy" id="303405"/>
    <lineage>
        <taxon>Eukaryota</taxon>
        <taxon>Sar</taxon>
        <taxon>Stramenopiles</taxon>
        <taxon>Ochrophyta</taxon>
        <taxon>Bacillariophyta</taxon>
        <taxon>Bacillariophyceae</taxon>
        <taxon>Bacillariophycidae</taxon>
        <taxon>Bacillariales</taxon>
        <taxon>Bacillariaceae</taxon>
        <taxon>Nitzschia</taxon>
    </lineage>
</organism>
<evidence type="ECO:0000313" key="2">
    <source>
        <dbReference type="Proteomes" id="UP000693970"/>
    </source>
</evidence>